<keyword evidence="2" id="KW-1185">Reference proteome</keyword>
<dbReference type="OrthoDB" id="2574468at2759"/>
<organism evidence="1 2">
    <name type="scientific">Sistotremastrum suecicum HHB10207 ss-3</name>
    <dbReference type="NCBI Taxonomy" id="1314776"/>
    <lineage>
        <taxon>Eukaryota</taxon>
        <taxon>Fungi</taxon>
        <taxon>Dikarya</taxon>
        <taxon>Basidiomycota</taxon>
        <taxon>Agaricomycotina</taxon>
        <taxon>Agaricomycetes</taxon>
        <taxon>Sistotremastrales</taxon>
        <taxon>Sistotremastraceae</taxon>
        <taxon>Sistotremastrum</taxon>
    </lineage>
</organism>
<protein>
    <submittedName>
        <fullName evidence="1">Uncharacterized protein</fullName>
    </submittedName>
</protein>
<evidence type="ECO:0000313" key="2">
    <source>
        <dbReference type="Proteomes" id="UP000076798"/>
    </source>
</evidence>
<dbReference type="EMBL" id="KV428007">
    <property type="protein sequence ID" value="KZT43677.1"/>
    <property type="molecule type" value="Genomic_DNA"/>
</dbReference>
<evidence type="ECO:0000313" key="1">
    <source>
        <dbReference type="EMBL" id="KZT43677.1"/>
    </source>
</evidence>
<dbReference type="AlphaFoldDB" id="A0A166IEQ7"/>
<name>A0A166IEQ7_9AGAM</name>
<proteinExistence type="predicted"/>
<gene>
    <name evidence="1" type="ORF">SISSUDRAFT_1057666</name>
</gene>
<sequence length="140" mass="15489">MSLKRKCDDVAEDEDYTYSKQMRLCPGESIVMDTDVAMSDICPSDASPTLTNTTPPSPYYPTLEIYPQTPFSYFTYSSQSSSPKTSPECKPVGLMQPKSFTHKGNCDQIPKLRVACEAGPGGQRTMWSFCEQCGAVEMVD</sequence>
<reference evidence="1 2" key="1">
    <citation type="journal article" date="2016" name="Mol. Biol. Evol.">
        <title>Comparative Genomics of Early-Diverging Mushroom-Forming Fungi Provides Insights into the Origins of Lignocellulose Decay Capabilities.</title>
        <authorList>
            <person name="Nagy L.G."/>
            <person name="Riley R."/>
            <person name="Tritt A."/>
            <person name="Adam C."/>
            <person name="Daum C."/>
            <person name="Floudas D."/>
            <person name="Sun H."/>
            <person name="Yadav J.S."/>
            <person name="Pangilinan J."/>
            <person name="Larsson K.H."/>
            <person name="Matsuura K."/>
            <person name="Barry K."/>
            <person name="Labutti K."/>
            <person name="Kuo R."/>
            <person name="Ohm R.A."/>
            <person name="Bhattacharya S.S."/>
            <person name="Shirouzu T."/>
            <person name="Yoshinaga Y."/>
            <person name="Martin F.M."/>
            <person name="Grigoriev I.V."/>
            <person name="Hibbett D.S."/>
        </authorList>
    </citation>
    <scope>NUCLEOTIDE SEQUENCE [LARGE SCALE GENOMIC DNA]</scope>
    <source>
        <strain evidence="1 2">HHB10207 ss-3</strain>
    </source>
</reference>
<accession>A0A166IEQ7</accession>
<dbReference type="Proteomes" id="UP000076798">
    <property type="component" value="Unassembled WGS sequence"/>
</dbReference>